<dbReference type="SUPFAM" id="SSF55486">
    <property type="entry name" value="Metalloproteases ('zincins'), catalytic domain"/>
    <property type="match status" value="2"/>
</dbReference>
<proteinExistence type="predicted"/>
<accession>A0A6J6DX24</accession>
<sequence length="467" mass="50509">MKRTLAVFLGFILLTGLNTQFLHAAVKAGATCSKANAKQTYLGKKYICSKAGNKLKWKLVNNSAKVPTPPKVDDFTTPPVVETAEPVDSTPDPVVSNQSAYISSSECKLAYTSPDPDQYLGFPRGSRYPTSLGERKSIVLFVDFGDKEAEPRAIEVWKNKQIPVAENVFSSLSYGKYKIKFDINEKIYRLAGSYKDYTRNEYVNVAGSTPALGLEYAKFVSEAVKIADLDVDFSKYDFVNVVTPTFSPKAEGGASGGGGFSVDGKSSFLATVGPIDEYLDDANKDNWLTHEVGHILGLTHVYNYYAGTLGGWDFMGNSFGFNELHGWQRWFLGWIDDSQVLCIDGTAQKETVQLISPLNDVSNGVKSTIVKLSPTTALIVEVVRSSATTKLSAANEGVLVYKIDTKISGGRGSLSIVSNPTKIQALNGGRPAIIGTMALGESIQADGFTIKVLKNTKGGDYISISKG</sequence>
<name>A0A6J6DX24_9ZZZZ</name>
<gene>
    <name evidence="1" type="ORF">UFOPK1683_00484</name>
</gene>
<evidence type="ECO:0000313" key="1">
    <source>
        <dbReference type="EMBL" id="CAB4567495.1"/>
    </source>
</evidence>
<dbReference type="EMBL" id="CAEZTL010000033">
    <property type="protein sequence ID" value="CAB4567495.1"/>
    <property type="molecule type" value="Genomic_DNA"/>
</dbReference>
<protein>
    <submittedName>
        <fullName evidence="1">Unannotated protein</fullName>
    </submittedName>
</protein>
<dbReference type="PANTHER" id="PTHR41775">
    <property type="entry name" value="SECRETED PROTEIN-RELATED"/>
    <property type="match status" value="1"/>
</dbReference>
<dbReference type="PANTHER" id="PTHR41775:SF1">
    <property type="entry name" value="PEPTIDASE M6-LIKE DOMAIN-CONTAINING PROTEIN"/>
    <property type="match status" value="1"/>
</dbReference>
<reference evidence="1" key="1">
    <citation type="submission" date="2020-05" db="EMBL/GenBank/DDBJ databases">
        <authorList>
            <person name="Chiriac C."/>
            <person name="Salcher M."/>
            <person name="Ghai R."/>
            <person name="Kavagutti S V."/>
        </authorList>
    </citation>
    <scope>NUCLEOTIDE SEQUENCE</scope>
</reference>
<dbReference type="AlphaFoldDB" id="A0A6J6DX24"/>
<organism evidence="1">
    <name type="scientific">freshwater metagenome</name>
    <dbReference type="NCBI Taxonomy" id="449393"/>
    <lineage>
        <taxon>unclassified sequences</taxon>
        <taxon>metagenomes</taxon>
        <taxon>ecological metagenomes</taxon>
    </lineage>
</organism>